<dbReference type="Proteomes" id="UP000694421">
    <property type="component" value="Unplaced"/>
</dbReference>
<feature type="compositionally biased region" description="Low complexity" evidence="1">
    <location>
        <begin position="669"/>
        <end position="682"/>
    </location>
</feature>
<dbReference type="Ensembl" id="ENSSMRT00000026862.1">
    <property type="protein sequence ID" value="ENSSMRP00000022972.1"/>
    <property type="gene ID" value="ENSSMRG00000017829.1"/>
</dbReference>
<dbReference type="InterPro" id="IPR012340">
    <property type="entry name" value="NA-bd_OB-fold"/>
</dbReference>
<dbReference type="AlphaFoldDB" id="A0A8D0DX07"/>
<dbReference type="OMA" id="TGCHKGQ"/>
<feature type="compositionally biased region" description="Basic and acidic residues" evidence="1">
    <location>
        <begin position="70"/>
        <end position="80"/>
    </location>
</feature>
<feature type="region of interest" description="Disordered" evidence="1">
    <location>
        <begin position="1"/>
        <end position="96"/>
    </location>
</feature>
<feature type="region of interest" description="Disordered" evidence="1">
    <location>
        <begin position="639"/>
        <end position="693"/>
    </location>
</feature>
<dbReference type="Gene3D" id="2.40.50.140">
    <property type="entry name" value="Nucleic acid-binding proteins"/>
    <property type="match status" value="1"/>
</dbReference>
<dbReference type="PANTHER" id="PTHR14944">
    <property type="entry name" value="RPA-RELATED PROTEIN RADX"/>
    <property type="match status" value="1"/>
</dbReference>
<evidence type="ECO:0000256" key="1">
    <source>
        <dbReference type="SAM" id="MobiDB-lite"/>
    </source>
</evidence>
<dbReference type="GO" id="GO:0005657">
    <property type="term" value="C:replication fork"/>
    <property type="evidence" value="ECO:0007669"/>
    <property type="project" value="Ensembl"/>
</dbReference>
<organism evidence="2 3">
    <name type="scientific">Salvator merianae</name>
    <name type="common">Argentine black and white tegu</name>
    <name type="synonym">Tupinambis merianae</name>
    <dbReference type="NCBI Taxonomy" id="96440"/>
    <lineage>
        <taxon>Eukaryota</taxon>
        <taxon>Metazoa</taxon>
        <taxon>Chordata</taxon>
        <taxon>Craniata</taxon>
        <taxon>Vertebrata</taxon>
        <taxon>Euteleostomi</taxon>
        <taxon>Lepidosauria</taxon>
        <taxon>Squamata</taxon>
        <taxon>Bifurcata</taxon>
        <taxon>Unidentata</taxon>
        <taxon>Episquamata</taxon>
        <taxon>Laterata</taxon>
        <taxon>Teiioidea</taxon>
        <taxon>Teiidae</taxon>
        <taxon>Salvator</taxon>
    </lineage>
</organism>
<name>A0A8D0DX07_SALMN</name>
<evidence type="ECO:0000313" key="3">
    <source>
        <dbReference type="Proteomes" id="UP000694421"/>
    </source>
</evidence>
<proteinExistence type="predicted"/>
<dbReference type="GeneTree" id="ENSGT00390000005094"/>
<dbReference type="PANTHER" id="PTHR14944:SF2">
    <property type="entry name" value="RPA-RELATED PROTEIN RADX"/>
    <property type="match status" value="1"/>
</dbReference>
<accession>A0A8D0DX07</accession>
<dbReference type="GO" id="GO:0016607">
    <property type="term" value="C:nuclear speck"/>
    <property type="evidence" value="ECO:0007669"/>
    <property type="project" value="Ensembl"/>
</dbReference>
<keyword evidence="3" id="KW-1185">Reference proteome</keyword>
<sequence length="954" mass="107222">MADRPNASGRGAAVGAGGPSRTPGRNGGAAAALGGPVRHGGTAALRDQARAQEAEGAGEEVEGRGGVPERTVEDPVDKRGTGGVTHHPSATGTPNQDSWIQKAFEQVLAASHLSVSFPDAQPVTVLSLERYLTDALPPGPAPKAPPEAAASHTHASGPYHYYCYDITIMDGVCQEKCHLAPELNFLVYKNRLRCGLLVKITQCSYMYNEKRLCDGFLCIERLEILGASNPAAALQERKEYTDRPTAPLKGKRKHYLPLWNNEDPYGDIWVEKIPLQDAWLDESRLTTLANLEMSWRNKITFQPLLVRIMHKARLRYYGKPDTKLDMPYQAYFEVADQSGMMSMVLWNSLCPEWYNSMKIGSVLLLERYIVKTSYPFKTQPTPGDLHMKRFSTIEISLNVRDPATKIIIIPENKVKAEWKLPEVKYRFITRAELNTLPTAHSCDIIGLVQYVGRTERTRKKEHGEDFWIHRWVHAVDGTSEQPFILELFAVSQPDIFEQIHPMTYLVCTQMRVIRDTAEDSSGTIYLTTSNESQIFITGWHKGQPYTKDAKVKSFIEWMKSQEEPSHMEKAAIGGYYPFPPVSDTFMKYCNNIKVESVLTTISEMEKEIESLHYREHKRIAIQGIISAIRYVSCSNTSQDASGVQPMQVPQSECDQVKGKGWKQQRTSESSSVQKSPSVQQQQFMTRKGRGKRKLETAEIRNELPLPFEHSYPTRARVKKIILPSSLQENSHRRNGNDDIVKATQPCQSNKDVADVSEGVQTDEMCPNSWESALWTAVKGTLAQHLQYSSVFSESFPFKFNYLYKEVLMEQCNLQAAKWKATGYSKGVETNHFENPCPLEYYEVAILGLNHDIAVDVAYLPICCPEDSSVLQVEEAPHNVLLSQTTGASSQNNIVTKKGLLELLSFSDEGVKVAADLEKHHVICILDICSLGEDKVEVFLNKVYKVTDVDLREQT</sequence>
<dbReference type="InterPro" id="IPR040893">
    <property type="entry name" value="RADX"/>
</dbReference>
<protein>
    <submittedName>
        <fullName evidence="2">RPA1 related single stranded DNA binding protein, X-linked</fullName>
    </submittedName>
</protein>
<dbReference type="GO" id="GO:0003697">
    <property type="term" value="F:single-stranded DNA binding"/>
    <property type="evidence" value="ECO:0007669"/>
    <property type="project" value="Ensembl"/>
</dbReference>
<reference evidence="2" key="1">
    <citation type="submission" date="2025-08" db="UniProtKB">
        <authorList>
            <consortium name="Ensembl"/>
        </authorList>
    </citation>
    <scope>IDENTIFICATION</scope>
</reference>
<evidence type="ECO:0000313" key="2">
    <source>
        <dbReference type="Ensembl" id="ENSSMRP00000022972.1"/>
    </source>
</evidence>
<reference evidence="2" key="2">
    <citation type="submission" date="2025-09" db="UniProtKB">
        <authorList>
            <consortium name="Ensembl"/>
        </authorList>
    </citation>
    <scope>IDENTIFICATION</scope>
</reference>
<dbReference type="GO" id="GO:2000042">
    <property type="term" value="P:negative regulation of double-strand break repair via homologous recombination"/>
    <property type="evidence" value="ECO:0007669"/>
    <property type="project" value="Ensembl"/>
</dbReference>
<dbReference type="Pfam" id="PF17659">
    <property type="entry name" value="RADX"/>
    <property type="match status" value="1"/>
</dbReference>